<proteinExistence type="predicted"/>
<gene>
    <name evidence="2" type="ORF">METZ01_LOCUS412304</name>
</gene>
<keyword evidence="1" id="KW-0812">Transmembrane</keyword>
<organism evidence="2">
    <name type="scientific">marine metagenome</name>
    <dbReference type="NCBI Taxonomy" id="408172"/>
    <lineage>
        <taxon>unclassified sequences</taxon>
        <taxon>metagenomes</taxon>
        <taxon>ecological metagenomes</taxon>
    </lineage>
</organism>
<keyword evidence="1" id="KW-1133">Transmembrane helix</keyword>
<keyword evidence="1" id="KW-0472">Membrane</keyword>
<evidence type="ECO:0000313" key="2">
    <source>
        <dbReference type="EMBL" id="SVD59450.1"/>
    </source>
</evidence>
<dbReference type="AlphaFoldDB" id="A0A382WLF9"/>
<name>A0A382WLF9_9ZZZZ</name>
<evidence type="ECO:0000256" key="1">
    <source>
        <dbReference type="SAM" id="Phobius"/>
    </source>
</evidence>
<sequence length="47" mass="5381">MDTEDYVIYGMIFGFITLWLLFSLAKILGGSEKFPKPNKDHESGNKE</sequence>
<protein>
    <submittedName>
        <fullName evidence="2">Uncharacterized protein</fullName>
    </submittedName>
</protein>
<dbReference type="EMBL" id="UINC01160669">
    <property type="protein sequence ID" value="SVD59450.1"/>
    <property type="molecule type" value="Genomic_DNA"/>
</dbReference>
<accession>A0A382WLF9</accession>
<feature type="transmembrane region" description="Helical" evidence="1">
    <location>
        <begin position="6"/>
        <end position="29"/>
    </location>
</feature>
<reference evidence="2" key="1">
    <citation type="submission" date="2018-05" db="EMBL/GenBank/DDBJ databases">
        <authorList>
            <person name="Lanie J.A."/>
            <person name="Ng W.-L."/>
            <person name="Kazmierczak K.M."/>
            <person name="Andrzejewski T.M."/>
            <person name="Davidsen T.M."/>
            <person name="Wayne K.J."/>
            <person name="Tettelin H."/>
            <person name="Glass J.I."/>
            <person name="Rusch D."/>
            <person name="Podicherti R."/>
            <person name="Tsui H.-C.T."/>
            <person name="Winkler M.E."/>
        </authorList>
    </citation>
    <scope>NUCLEOTIDE SEQUENCE</scope>
</reference>